<name>A0A075HUU3_9ARCH</name>
<dbReference type="Pfam" id="PF13207">
    <property type="entry name" value="AAA_17"/>
    <property type="match status" value="1"/>
</dbReference>
<dbReference type="SUPFAM" id="SSF52540">
    <property type="entry name" value="P-loop containing nucleoside triphosphate hydrolases"/>
    <property type="match status" value="1"/>
</dbReference>
<accession>A0A075HUU3</accession>
<dbReference type="AlphaFoldDB" id="A0A075HUU3"/>
<keyword evidence="1" id="KW-0418">Kinase</keyword>
<protein>
    <submittedName>
        <fullName evidence="1">Dephospho-CoA kinase, CoaE</fullName>
    </submittedName>
</protein>
<organism evidence="1">
    <name type="scientific">uncultured marine thaumarchaeote KM3_86_F11</name>
    <dbReference type="NCBI Taxonomy" id="1456322"/>
    <lineage>
        <taxon>Archaea</taxon>
        <taxon>Nitrososphaerota</taxon>
        <taxon>environmental samples</taxon>
    </lineage>
</organism>
<sequence>MKLGSNNHSNILTETGLLIMFVMTKRRKLICVTGLPGAGKSVFCDVGKELGYDIIIMGDQIRKEAKNRGLKNNSEILSKLMIELRKEKGKNAVAEMCKEEINKLENNKIIIDGIRNIEEVELFMKIGDVKIILIRNTSEKRMRLLQERKRSDAPINIEEFNKRDEKELKIGIEEVMKKADIVIDNIDLSKEEFEEKSKIIINDFSE</sequence>
<reference evidence="1" key="1">
    <citation type="journal article" date="2014" name="Genome Biol. Evol.">
        <title>Pangenome evidence for extensive interdomain horizontal transfer affecting lineage core and shell genes in uncultured planktonic thaumarchaeota and euryarchaeota.</title>
        <authorList>
            <person name="Deschamps P."/>
            <person name="Zivanovic Y."/>
            <person name="Moreira D."/>
            <person name="Rodriguez-Valera F."/>
            <person name="Lopez-Garcia P."/>
        </authorList>
    </citation>
    <scope>NUCLEOTIDE SEQUENCE</scope>
</reference>
<dbReference type="Gene3D" id="3.40.50.300">
    <property type="entry name" value="P-loop containing nucleotide triphosphate hydrolases"/>
    <property type="match status" value="1"/>
</dbReference>
<dbReference type="PANTHER" id="PTHR41930:SF1">
    <property type="entry name" value="DEPHOSPHO-COA KINASE"/>
    <property type="match status" value="1"/>
</dbReference>
<dbReference type="PANTHER" id="PTHR41930">
    <property type="entry name" value="UPF0200 PROTEIN MJ1399"/>
    <property type="match status" value="1"/>
</dbReference>
<dbReference type="GO" id="GO:0016301">
    <property type="term" value="F:kinase activity"/>
    <property type="evidence" value="ECO:0007669"/>
    <property type="project" value="UniProtKB-KW"/>
</dbReference>
<evidence type="ECO:0000313" key="1">
    <source>
        <dbReference type="EMBL" id="AIF19385.1"/>
    </source>
</evidence>
<dbReference type="InterPro" id="IPR027417">
    <property type="entry name" value="P-loop_NTPase"/>
</dbReference>
<dbReference type="EMBL" id="KF901136">
    <property type="protein sequence ID" value="AIF19385.1"/>
    <property type="molecule type" value="Genomic_DNA"/>
</dbReference>
<proteinExistence type="predicted"/>
<keyword evidence="1" id="KW-0808">Transferase</keyword>